<keyword evidence="1" id="KW-1133">Transmembrane helix</keyword>
<organism evidence="2 3">
    <name type="scientific">Rhizobium leguminosarum bv. trifolii WSM597</name>
    <dbReference type="NCBI Taxonomy" id="754764"/>
    <lineage>
        <taxon>Bacteria</taxon>
        <taxon>Pseudomonadati</taxon>
        <taxon>Pseudomonadota</taxon>
        <taxon>Alphaproteobacteria</taxon>
        <taxon>Hyphomicrobiales</taxon>
        <taxon>Rhizobiaceae</taxon>
        <taxon>Rhizobium/Agrobacterium group</taxon>
        <taxon>Rhizobium</taxon>
    </lineage>
</organism>
<evidence type="ECO:0000313" key="3">
    <source>
        <dbReference type="Proteomes" id="UP000005092"/>
    </source>
</evidence>
<dbReference type="Proteomes" id="UP000005092">
    <property type="component" value="Unassembled WGS sequence"/>
</dbReference>
<evidence type="ECO:0000313" key="2">
    <source>
        <dbReference type="EMBL" id="EJB01767.1"/>
    </source>
</evidence>
<proteinExistence type="predicted"/>
<protein>
    <recommendedName>
        <fullName evidence="4">CBS domain-containing protein</fullName>
    </recommendedName>
</protein>
<feature type="transmembrane region" description="Helical" evidence="1">
    <location>
        <begin position="21"/>
        <end position="47"/>
    </location>
</feature>
<accession>I9N4Z5</accession>
<dbReference type="RefSeq" id="WP_003595277.1">
    <property type="nucleotide sequence ID" value="NZ_JH719382.1"/>
</dbReference>
<keyword evidence="1" id="KW-0472">Membrane</keyword>
<keyword evidence="1" id="KW-0812">Transmembrane</keyword>
<name>I9N4Z5_RHILT</name>
<dbReference type="EMBL" id="JH719382">
    <property type="protein sequence ID" value="EJB01767.1"/>
    <property type="molecule type" value="Genomic_DNA"/>
</dbReference>
<evidence type="ECO:0000256" key="1">
    <source>
        <dbReference type="SAM" id="Phobius"/>
    </source>
</evidence>
<dbReference type="OrthoDB" id="4582921at2"/>
<evidence type="ECO:0008006" key="4">
    <source>
        <dbReference type="Google" id="ProtNLM"/>
    </source>
</evidence>
<dbReference type="HOGENOM" id="CLU_1184599_0_0_5"/>
<dbReference type="AlphaFoldDB" id="I9N4Z5"/>
<feature type="transmembrane region" description="Helical" evidence="1">
    <location>
        <begin position="62"/>
        <end position="83"/>
    </location>
</feature>
<reference evidence="2 3" key="1">
    <citation type="submission" date="2012-02" db="EMBL/GenBank/DDBJ databases">
        <title>Improved High-Quality Draft Sequence of Rhizobium leguminosarum bv. trifolii WSM597.</title>
        <authorList>
            <consortium name="US DOE Joint Genome Institute"/>
            <person name="Lucas S."/>
            <person name="Han J."/>
            <person name="Lapidus A."/>
            <person name="Cheng J.-F."/>
            <person name="Goodwin L."/>
            <person name="Pitluck S."/>
            <person name="Peters L."/>
            <person name="Ovchinnikova G."/>
            <person name="Held B."/>
            <person name="Detter J.C."/>
            <person name="Han C."/>
            <person name="Tapia R."/>
            <person name="Land M."/>
            <person name="Hauser L."/>
            <person name="Kyrpides N."/>
            <person name="Ivanova N."/>
            <person name="Pagani I."/>
            <person name="Brau L."/>
            <person name="Yates R."/>
            <person name="O'Hara G."/>
            <person name="Rui T."/>
            <person name="Howieson J."/>
            <person name="Reeve W."/>
            <person name="Woyke T."/>
        </authorList>
    </citation>
    <scope>NUCLEOTIDE SEQUENCE [LARGE SCALE GENOMIC DNA]</scope>
    <source>
        <strain evidence="2 3">WSM597</strain>
    </source>
</reference>
<sequence>MSDTSGDYLIKLAEERGKLSRLVMGGAAWMMGGALVVSSIGLAVWAFGNHELTPLVNIFDKLVTGILALVGAWVGAVIAFYFARDNFESASTQAQKSFGMSQNEQLAAIKVTDMGVMIDVSTALKLEVDPSDFDATVLQTAFIAPMAAKGYKRMPIFNKSGGVGLGVLHLSTINEYLVKLAVKPAAAPPSPPSGRVPTVEDATLGDLVKSLPTDITLQSAVAFVPRTATLLDVQIAMKSQNDSQGKSGMGCEDVFVTSNGDSKEKVIGWITNVKLREKAAFAG</sequence>
<gene>
    <name evidence="2" type="ORF">Rleg9DRAFT_0511</name>
</gene>